<organism evidence="2 3">
    <name type="scientific">Halalkalibacter suaedae</name>
    <dbReference type="NCBI Taxonomy" id="2822140"/>
    <lineage>
        <taxon>Bacteria</taxon>
        <taxon>Bacillati</taxon>
        <taxon>Bacillota</taxon>
        <taxon>Bacilli</taxon>
        <taxon>Bacillales</taxon>
        <taxon>Bacillaceae</taxon>
        <taxon>Halalkalibacter</taxon>
    </lineage>
</organism>
<dbReference type="PANTHER" id="PTHR42924:SF3">
    <property type="entry name" value="POLYMERASE_HISTIDINOL PHOSPHATASE N-TERMINAL DOMAIN-CONTAINING PROTEIN"/>
    <property type="match status" value="1"/>
</dbReference>
<dbReference type="EMBL" id="JAGKSQ010000011">
    <property type="protein sequence ID" value="MBP3953244.1"/>
    <property type="molecule type" value="Genomic_DNA"/>
</dbReference>
<name>A0A940X1N1_9BACI</name>
<evidence type="ECO:0000313" key="3">
    <source>
        <dbReference type="Proteomes" id="UP000678228"/>
    </source>
</evidence>
<dbReference type="InterPro" id="IPR003141">
    <property type="entry name" value="Pol/His_phosphatase_N"/>
</dbReference>
<feature type="domain" description="Polymerase/histidinol phosphatase N-terminal" evidence="1">
    <location>
        <begin position="168"/>
        <end position="227"/>
    </location>
</feature>
<dbReference type="GO" id="GO:0035312">
    <property type="term" value="F:5'-3' DNA exonuclease activity"/>
    <property type="evidence" value="ECO:0007669"/>
    <property type="project" value="TreeGrafter"/>
</dbReference>
<dbReference type="InterPro" id="IPR052018">
    <property type="entry name" value="PHP_domain"/>
</dbReference>
<reference evidence="2" key="1">
    <citation type="submission" date="2021-03" db="EMBL/GenBank/DDBJ databases">
        <title>Bacillus suaedae sp. nov., isolated from Suaeda aralocaspica.</title>
        <authorList>
            <person name="Lei R.F.R."/>
        </authorList>
    </citation>
    <scope>NUCLEOTIDE SEQUENCE</scope>
    <source>
        <strain evidence="2">YZJH907-2</strain>
    </source>
</reference>
<dbReference type="SMART" id="SM00481">
    <property type="entry name" value="POLIIIAc"/>
    <property type="match status" value="1"/>
</dbReference>
<dbReference type="RefSeq" id="WP_210599102.1">
    <property type="nucleotide sequence ID" value="NZ_JAGKSQ010000011.1"/>
</dbReference>
<dbReference type="NCBIfam" id="NF038032">
    <property type="entry name" value="CehA_McbA_metalo"/>
    <property type="match status" value="1"/>
</dbReference>
<protein>
    <submittedName>
        <fullName evidence="2">CehA/McbA family metallohydrolase</fullName>
    </submittedName>
</protein>
<evidence type="ECO:0000259" key="1">
    <source>
        <dbReference type="SMART" id="SM00481"/>
    </source>
</evidence>
<sequence>MKHSVSLIGFYKVMNVLERQEIRGVLETSLINQTLHIPQMYASMKMKISIQEKAWLLIIVTSPEGTIRAQGLLMDGSIEFCFSEDLYSTSFSTVPGKISAGDWSIELLNALPKKGPYLIEVVYGQDSLPKLDSEPLQVFATSQYEAGFMLNNWNPNEAVNTEQRWYKGDFHTHTFYSDGKLSPQEGMTSAKEIGLDFFVATDHNIIPTKWLKDSTLVIPGVEITSSRGHFNALGVRSWVDWRPTASDKGMESERGMNRILKEVGSQGALRSINHPLLRPWQWAFKETLLSEIDVIEIWNDPTFPDNVNATKQALVLWDTLLNDGYSIPGIGGSDSHMRPTESYVEGGPASLIGDPSTYVWANELSAQAILDSVKLGNVYVSRGQVLNPSFFVNGESVHMGESIAQNSDITFKLNYKCTTNGNRLVKVINGVRTEVENLELEGIYKEEIKGEEGYRWIRYEVRSSNGELLAFLNPIFNGTKKHSLHIWADLLEKAGFNND</sequence>
<accession>A0A940X1N1</accession>
<dbReference type="GO" id="GO:0004534">
    <property type="term" value="F:5'-3' RNA exonuclease activity"/>
    <property type="evidence" value="ECO:0007669"/>
    <property type="project" value="TreeGrafter"/>
</dbReference>
<dbReference type="Gene3D" id="3.20.20.140">
    <property type="entry name" value="Metal-dependent hydrolases"/>
    <property type="match status" value="1"/>
</dbReference>
<comment type="caution">
    <text evidence="2">The sequence shown here is derived from an EMBL/GenBank/DDBJ whole genome shotgun (WGS) entry which is preliminary data.</text>
</comment>
<dbReference type="Proteomes" id="UP000678228">
    <property type="component" value="Unassembled WGS sequence"/>
</dbReference>
<evidence type="ECO:0000313" key="2">
    <source>
        <dbReference type="EMBL" id="MBP3953244.1"/>
    </source>
</evidence>
<proteinExistence type="predicted"/>
<keyword evidence="3" id="KW-1185">Reference proteome</keyword>
<dbReference type="AlphaFoldDB" id="A0A940X1N1"/>
<dbReference type="InterPro" id="IPR016195">
    <property type="entry name" value="Pol/histidinol_Pase-like"/>
</dbReference>
<dbReference type="SUPFAM" id="SSF89550">
    <property type="entry name" value="PHP domain-like"/>
    <property type="match status" value="1"/>
</dbReference>
<gene>
    <name evidence="2" type="ORF">J7W16_19140</name>
</gene>
<dbReference type="PANTHER" id="PTHR42924">
    <property type="entry name" value="EXONUCLEASE"/>
    <property type="match status" value="1"/>
</dbReference>